<comment type="caution">
    <text evidence="8">The sequence shown here is derived from an EMBL/GenBank/DDBJ whole genome shotgun (WGS) entry which is preliminary data.</text>
</comment>
<dbReference type="STRING" id="416450.A0A1V6Q910"/>
<reference evidence="9" key="1">
    <citation type="journal article" date="2017" name="Nat. Microbiol.">
        <title>Global analysis of biosynthetic gene clusters reveals vast potential of secondary metabolite production in Penicillium species.</title>
        <authorList>
            <person name="Nielsen J.C."/>
            <person name="Grijseels S."/>
            <person name="Prigent S."/>
            <person name="Ji B."/>
            <person name="Dainat J."/>
            <person name="Nielsen K.F."/>
            <person name="Frisvad J.C."/>
            <person name="Workman M."/>
            <person name="Nielsen J."/>
        </authorList>
    </citation>
    <scope>NUCLEOTIDE SEQUENCE [LARGE SCALE GENOMIC DNA]</scope>
    <source>
        <strain evidence="9">IBT 31811</strain>
    </source>
</reference>
<protein>
    <recommendedName>
        <fullName evidence="10">FAD/NAD(P)-binding domain-containing protein</fullName>
    </recommendedName>
</protein>
<dbReference type="InterPro" id="IPR050775">
    <property type="entry name" value="FAD-binding_Monooxygenases"/>
</dbReference>
<evidence type="ECO:0008006" key="10">
    <source>
        <dbReference type="Google" id="ProtNLM"/>
    </source>
</evidence>
<dbReference type="Pfam" id="PF00743">
    <property type="entry name" value="FMO-like"/>
    <property type="match status" value="1"/>
</dbReference>
<dbReference type="PANTHER" id="PTHR43098">
    <property type="entry name" value="L-ORNITHINE N(5)-MONOOXYGENASE-RELATED"/>
    <property type="match status" value="1"/>
</dbReference>
<evidence type="ECO:0000256" key="7">
    <source>
        <dbReference type="ARBA" id="ARBA00023033"/>
    </source>
</evidence>
<dbReference type="EMBL" id="MDYN01000009">
    <property type="protein sequence ID" value="OQD85723.1"/>
    <property type="molecule type" value="Genomic_DNA"/>
</dbReference>
<keyword evidence="5" id="KW-0521">NADP</keyword>
<dbReference type="AlphaFoldDB" id="A0A1V6Q910"/>
<dbReference type="Gene3D" id="3.50.50.60">
    <property type="entry name" value="FAD/NAD(P)-binding domain"/>
    <property type="match status" value="2"/>
</dbReference>
<keyword evidence="7" id="KW-0503">Monooxygenase</keyword>
<dbReference type="GO" id="GO:0004499">
    <property type="term" value="F:N,N-dimethylaniline monooxygenase activity"/>
    <property type="evidence" value="ECO:0007669"/>
    <property type="project" value="InterPro"/>
</dbReference>
<gene>
    <name evidence="8" type="ORF">PENANT_c009G11212</name>
</gene>
<keyword evidence="3" id="KW-0285">Flavoprotein</keyword>
<dbReference type="InterPro" id="IPR020946">
    <property type="entry name" value="Flavin_mOase-like"/>
</dbReference>
<keyword evidence="9" id="KW-1185">Reference proteome</keyword>
<sequence length="541" mass="61123">MTIPASPRAPPKELDALIVGAGFSGCYLLYKIREELKLNVKIFEAGSSLGGTWHWNCYPGARVDCPVPGYELSIEDIWKNWTWKEKYPSWEELQEYFAHIDQELSLSQDCFFQSEVVSAQFLPEQQRWVVATKGGSVTFAKYLIPAIGFATKQYIPDWKGLDTFRGKIYHSSAWPKEGVNVKGKKVGVIGTGSTGVQITQSWAKEAAETYVFQRTPNTSLPMRQEKLDPSQQKDRQGRLELFADSLTTFGGLPYDNVARNTFDDSPEEREATYERLYEEGGLKLWIASYKDLMTDDAANRESYQFWAKKTRARINDPTLKDALAPLEPLHAFGTKRPSLEQDYYEQFNKPHVHLVDIKNHPIAELQPNGIVTTDGKLHEVDFIAIATGFDSVTGGIKKMGIKDADGVELSQRWNEGIYTYLGLMVSRCPNMFLPYSAHSPSVFSNGPTSIEVQGSWIVQIIRKMESQGVHTIEPKKQAEQAWREEILAVANMTLLPSTKSWYMGSNIPGKHVEPIFYIGGLPRYQQKCAEALTSWVDFITV</sequence>
<comment type="similarity">
    <text evidence="2">Belongs to the FAD-binding monooxygenase family.</text>
</comment>
<evidence type="ECO:0000256" key="1">
    <source>
        <dbReference type="ARBA" id="ARBA00001974"/>
    </source>
</evidence>
<organism evidence="8 9">
    <name type="scientific">Penicillium antarcticum</name>
    <dbReference type="NCBI Taxonomy" id="416450"/>
    <lineage>
        <taxon>Eukaryota</taxon>
        <taxon>Fungi</taxon>
        <taxon>Dikarya</taxon>
        <taxon>Ascomycota</taxon>
        <taxon>Pezizomycotina</taxon>
        <taxon>Eurotiomycetes</taxon>
        <taxon>Eurotiomycetidae</taxon>
        <taxon>Eurotiales</taxon>
        <taxon>Aspergillaceae</taxon>
        <taxon>Penicillium</taxon>
    </lineage>
</organism>
<evidence type="ECO:0000256" key="2">
    <source>
        <dbReference type="ARBA" id="ARBA00010139"/>
    </source>
</evidence>
<keyword evidence="6" id="KW-0560">Oxidoreductase</keyword>
<evidence type="ECO:0000256" key="6">
    <source>
        <dbReference type="ARBA" id="ARBA00023002"/>
    </source>
</evidence>
<dbReference type="PANTHER" id="PTHR43098:SF3">
    <property type="entry name" value="L-ORNITHINE N(5)-MONOOXYGENASE-RELATED"/>
    <property type="match status" value="1"/>
</dbReference>
<proteinExistence type="inferred from homology"/>
<dbReference type="Proteomes" id="UP000191672">
    <property type="component" value="Unassembled WGS sequence"/>
</dbReference>
<evidence type="ECO:0000256" key="3">
    <source>
        <dbReference type="ARBA" id="ARBA00022630"/>
    </source>
</evidence>
<keyword evidence="4" id="KW-0274">FAD</keyword>
<dbReference type="SUPFAM" id="SSF51905">
    <property type="entry name" value="FAD/NAD(P)-binding domain"/>
    <property type="match status" value="2"/>
</dbReference>
<evidence type="ECO:0000256" key="4">
    <source>
        <dbReference type="ARBA" id="ARBA00022827"/>
    </source>
</evidence>
<dbReference type="InterPro" id="IPR036188">
    <property type="entry name" value="FAD/NAD-bd_sf"/>
</dbReference>
<comment type="cofactor">
    <cofactor evidence="1">
        <name>FAD</name>
        <dbReference type="ChEBI" id="CHEBI:57692"/>
    </cofactor>
</comment>
<evidence type="ECO:0000313" key="8">
    <source>
        <dbReference type="EMBL" id="OQD85723.1"/>
    </source>
</evidence>
<name>A0A1V6Q910_9EURO</name>
<dbReference type="GO" id="GO:0050660">
    <property type="term" value="F:flavin adenine dinucleotide binding"/>
    <property type="evidence" value="ECO:0007669"/>
    <property type="project" value="InterPro"/>
</dbReference>
<evidence type="ECO:0000256" key="5">
    <source>
        <dbReference type="ARBA" id="ARBA00022857"/>
    </source>
</evidence>
<accession>A0A1V6Q910</accession>
<dbReference type="GO" id="GO:0050661">
    <property type="term" value="F:NADP binding"/>
    <property type="evidence" value="ECO:0007669"/>
    <property type="project" value="InterPro"/>
</dbReference>
<dbReference type="OrthoDB" id="66881at2759"/>
<evidence type="ECO:0000313" key="9">
    <source>
        <dbReference type="Proteomes" id="UP000191672"/>
    </source>
</evidence>